<protein>
    <submittedName>
        <fullName evidence="2">Uncharacterized protein</fullName>
    </submittedName>
</protein>
<evidence type="ECO:0000313" key="3">
    <source>
        <dbReference type="Proteomes" id="UP000073492"/>
    </source>
</evidence>
<dbReference type="AlphaFoldDB" id="A0A139GT75"/>
<sequence length="167" mass="18027">MTLRGNELTQNDMRLLALAWHCFEGEFPKVNFKKLAARAGLTNPMSASNAWTRIRNKLRVAAEGLPPLPAKAIRGAAISKSAHLKRSPKKRRKEESSSSENDDWTDSCLSPGPASRAGGKAVNEGVVEEEDSLSVSSSVIDDDHLDIGKGDISPGHPDDLDVNVLIT</sequence>
<dbReference type="STRING" id="113226.A0A139GT75"/>
<gene>
    <name evidence="2" type="ORF">AC579_3417</name>
</gene>
<keyword evidence="3" id="KW-1185">Reference proteome</keyword>
<accession>A0A139GT75</accession>
<evidence type="ECO:0000256" key="1">
    <source>
        <dbReference type="SAM" id="MobiDB-lite"/>
    </source>
</evidence>
<organism evidence="2 3">
    <name type="scientific">Pseudocercospora musae</name>
    <dbReference type="NCBI Taxonomy" id="113226"/>
    <lineage>
        <taxon>Eukaryota</taxon>
        <taxon>Fungi</taxon>
        <taxon>Dikarya</taxon>
        <taxon>Ascomycota</taxon>
        <taxon>Pezizomycotina</taxon>
        <taxon>Dothideomycetes</taxon>
        <taxon>Dothideomycetidae</taxon>
        <taxon>Mycosphaerellales</taxon>
        <taxon>Mycosphaerellaceae</taxon>
        <taxon>Pseudocercospora</taxon>
    </lineage>
</organism>
<feature type="compositionally biased region" description="Basic residues" evidence="1">
    <location>
        <begin position="82"/>
        <end position="92"/>
    </location>
</feature>
<evidence type="ECO:0000313" key="2">
    <source>
        <dbReference type="EMBL" id="KXS93389.1"/>
    </source>
</evidence>
<comment type="caution">
    <text evidence="2">The sequence shown here is derived from an EMBL/GenBank/DDBJ whole genome shotgun (WGS) entry which is preliminary data.</text>
</comment>
<reference evidence="2 3" key="1">
    <citation type="submission" date="2015-07" db="EMBL/GenBank/DDBJ databases">
        <title>Comparative genomics of the Sigatoka disease complex on banana suggests a link between parallel evolutionary changes in Pseudocercospora fijiensis and Pseudocercospora eumusae and increased virulence on the banana host.</title>
        <authorList>
            <person name="Chang T.-C."/>
            <person name="Salvucci A."/>
            <person name="Crous P.W."/>
            <person name="Stergiopoulos I."/>
        </authorList>
    </citation>
    <scope>NUCLEOTIDE SEQUENCE [LARGE SCALE GENOMIC DNA]</scope>
    <source>
        <strain evidence="2 3">CBS 116634</strain>
    </source>
</reference>
<dbReference type="EMBL" id="LFZO01001397">
    <property type="protein sequence ID" value="KXS93389.1"/>
    <property type="molecule type" value="Genomic_DNA"/>
</dbReference>
<name>A0A139GT75_9PEZI</name>
<dbReference type="Proteomes" id="UP000073492">
    <property type="component" value="Unassembled WGS sequence"/>
</dbReference>
<feature type="region of interest" description="Disordered" evidence="1">
    <location>
        <begin position="74"/>
        <end position="157"/>
    </location>
</feature>
<dbReference type="OrthoDB" id="5403747at2759"/>
<proteinExistence type="predicted"/>